<feature type="domain" description="2,6-dihydroxypyridine 3-monooxygenase substrate binding" evidence="1">
    <location>
        <begin position="165"/>
        <end position="289"/>
    </location>
</feature>
<dbReference type="RefSeq" id="WP_128640882.1">
    <property type="nucleotide sequence ID" value="NZ_CP008947.1"/>
</dbReference>
<dbReference type="PANTHER" id="PTHR47469:SF2">
    <property type="entry name" value="OS06G0597600 PROTEIN"/>
    <property type="match status" value="1"/>
</dbReference>
<dbReference type="Proteomes" id="UP000028488">
    <property type="component" value="Chromosome"/>
</dbReference>
<protein>
    <submittedName>
        <fullName evidence="2">2,6-dihydroxypyridine 3-hydroxylase</fullName>
    </submittedName>
</protein>
<dbReference type="EMBL" id="CP008947">
    <property type="protein sequence ID" value="AII08020.1"/>
    <property type="molecule type" value="Genomic_DNA"/>
</dbReference>
<dbReference type="InterPro" id="IPR054707">
    <property type="entry name" value="DhpH_subs-bd"/>
</dbReference>
<evidence type="ECO:0000313" key="2">
    <source>
        <dbReference type="EMBL" id="AII08020.1"/>
    </source>
</evidence>
<dbReference type="Pfam" id="PF13450">
    <property type="entry name" value="NAD_binding_8"/>
    <property type="match status" value="1"/>
</dbReference>
<dbReference type="InterPro" id="IPR053212">
    <property type="entry name" value="DHP_3-monooxygenase"/>
</dbReference>
<dbReference type="SUPFAM" id="SSF51905">
    <property type="entry name" value="FAD/NAD(P)-binding domain"/>
    <property type="match status" value="1"/>
</dbReference>
<accession>A0A076EPP3</accession>
<reference evidence="2 3" key="1">
    <citation type="submission" date="2014-07" db="EMBL/GenBank/DDBJ databases">
        <title>Genome Sequence of Rhodococcus opacus Strain R7, a Biodegrader of Mono- and Polycyclic Aromatic Hydrocarbons.</title>
        <authorList>
            <person name="Di Gennaro P."/>
            <person name="Zampolli J."/>
            <person name="Presti I."/>
            <person name="Cappelletti M."/>
            <person name="D'Ursi P."/>
            <person name="Orro A."/>
            <person name="Mezzelani A."/>
            <person name="Milanesi L."/>
        </authorList>
    </citation>
    <scope>NUCLEOTIDE SEQUENCE [LARGE SCALE GENOMIC DNA]</scope>
    <source>
        <strain evidence="2 3">R7</strain>
    </source>
</reference>
<name>A0A076EPP3_RHOOP</name>
<dbReference type="NCBIfam" id="NF005566">
    <property type="entry name" value="PRK07236.1"/>
    <property type="match status" value="1"/>
</dbReference>
<dbReference type="PRINTS" id="PR00420">
    <property type="entry name" value="RNGMNOXGNASE"/>
</dbReference>
<dbReference type="Gene3D" id="3.50.50.60">
    <property type="entry name" value="FAD/NAD(P)-binding domain"/>
    <property type="match status" value="2"/>
</dbReference>
<dbReference type="Pfam" id="PF22607">
    <property type="entry name" value="FAD_binding-like"/>
    <property type="match status" value="1"/>
</dbReference>
<dbReference type="AlphaFoldDB" id="A0A076EPP3"/>
<dbReference type="PANTHER" id="PTHR47469">
    <property type="entry name" value="MONOOXYGENASE-LIKE"/>
    <property type="match status" value="1"/>
</dbReference>
<organism evidence="2 3">
    <name type="scientific">Rhodococcus opacus</name>
    <name type="common">Nocardia opaca</name>
    <dbReference type="NCBI Taxonomy" id="37919"/>
    <lineage>
        <taxon>Bacteria</taxon>
        <taxon>Bacillati</taxon>
        <taxon>Actinomycetota</taxon>
        <taxon>Actinomycetes</taxon>
        <taxon>Mycobacteriales</taxon>
        <taxon>Nocardiaceae</taxon>
        <taxon>Rhodococcus</taxon>
    </lineage>
</organism>
<evidence type="ECO:0000313" key="3">
    <source>
        <dbReference type="Proteomes" id="UP000028488"/>
    </source>
</evidence>
<gene>
    <name evidence="2" type="ORF">EP51_26680</name>
</gene>
<evidence type="ECO:0000259" key="1">
    <source>
        <dbReference type="Pfam" id="PF22607"/>
    </source>
</evidence>
<dbReference type="eggNOG" id="COG0654">
    <property type="taxonomic scope" value="Bacteria"/>
</dbReference>
<dbReference type="SUPFAM" id="SSF54373">
    <property type="entry name" value="FAD-linked reductases, C-terminal domain"/>
    <property type="match status" value="1"/>
</dbReference>
<sequence>MEISRIAVVGGSIGGLTTALLLRDAGFEVDVYERSTKPLSGFGTGIVVQPELVKYLVERTDTELDAISVPSSTMRYTDAHTGDELGTIDAAWRFTSYDGIYRRLHEVFGSERYHLGKTVVGIGQSADHVDLRFADGTDAGADFVVAADGGSSVIRQRLIGRKSDYAGYVTWRGLVSPGAIDQSTWDYFDDAFTYGLLSDGHLIAYPIPPRDGEEGRRLNFQWYWNVPDGAQLDELMTDCNGIRLPTSVHAHQLCVRQRKTLDTRADELAQPFAELVHAAENAFVTIVSDADVEATVYGRVALLGDAAITPRPHAAAGAAKAANDAWTLADALSSEPGHRVESLAEWERAQLAVGRAYLAKVRQMAGRLQTGGDFPPGEPAFRFGLPKIGEPVSAGQP</sequence>
<proteinExistence type="predicted"/>
<dbReference type="InterPro" id="IPR036188">
    <property type="entry name" value="FAD/NAD-bd_sf"/>
</dbReference>